<evidence type="ECO:0000259" key="3">
    <source>
        <dbReference type="Pfam" id="PF23276"/>
    </source>
</evidence>
<organism evidence="4 5">
    <name type="scientific">Penicillium atrosanguineum</name>
    <dbReference type="NCBI Taxonomy" id="1132637"/>
    <lineage>
        <taxon>Eukaryota</taxon>
        <taxon>Fungi</taxon>
        <taxon>Dikarya</taxon>
        <taxon>Ascomycota</taxon>
        <taxon>Pezizomycotina</taxon>
        <taxon>Eurotiomycetes</taxon>
        <taxon>Eurotiomycetidae</taxon>
        <taxon>Eurotiales</taxon>
        <taxon>Aspergillaceae</taxon>
        <taxon>Penicillium</taxon>
    </lineage>
</organism>
<protein>
    <recommendedName>
        <fullName evidence="3">Pentatricopeptide repeat-containing protein-mitochondrial domain-containing protein</fullName>
    </recommendedName>
</protein>
<feature type="compositionally biased region" description="Polar residues" evidence="2">
    <location>
        <begin position="136"/>
        <end position="145"/>
    </location>
</feature>
<dbReference type="Gene3D" id="1.25.40.10">
    <property type="entry name" value="Tetratricopeptide repeat domain"/>
    <property type="match status" value="2"/>
</dbReference>
<keyword evidence="1" id="KW-0677">Repeat</keyword>
<accession>A0A9W9Q5Z3</accession>
<evidence type="ECO:0000313" key="5">
    <source>
        <dbReference type="Proteomes" id="UP001147746"/>
    </source>
</evidence>
<dbReference type="PANTHER" id="PTHR47447">
    <property type="entry name" value="OS03G0856100 PROTEIN"/>
    <property type="match status" value="1"/>
</dbReference>
<proteinExistence type="predicted"/>
<dbReference type="PANTHER" id="PTHR47447:SF24">
    <property type="entry name" value="PENTATRICOPEPTIDE REPEAT-CONTAINING PROTEIN"/>
    <property type="match status" value="1"/>
</dbReference>
<reference evidence="4" key="2">
    <citation type="journal article" date="2023" name="IMA Fungus">
        <title>Comparative genomic study of the Penicillium genus elucidates a diverse pangenome and 15 lateral gene transfer events.</title>
        <authorList>
            <person name="Petersen C."/>
            <person name="Sorensen T."/>
            <person name="Nielsen M.R."/>
            <person name="Sondergaard T.E."/>
            <person name="Sorensen J.L."/>
            <person name="Fitzpatrick D.A."/>
            <person name="Frisvad J.C."/>
            <person name="Nielsen K.L."/>
        </authorList>
    </citation>
    <scope>NUCLEOTIDE SEQUENCE</scope>
    <source>
        <strain evidence="4">IBT 21472</strain>
    </source>
</reference>
<dbReference type="InterPro" id="IPR057027">
    <property type="entry name" value="TPR_mt"/>
</dbReference>
<comment type="caution">
    <text evidence="4">The sequence shown here is derived from an EMBL/GenBank/DDBJ whole genome shotgun (WGS) entry which is preliminary data.</text>
</comment>
<name>A0A9W9Q5Z3_9EURO</name>
<dbReference type="EMBL" id="JAPZBO010000002">
    <property type="protein sequence ID" value="KAJ5324939.1"/>
    <property type="molecule type" value="Genomic_DNA"/>
</dbReference>
<evidence type="ECO:0000256" key="1">
    <source>
        <dbReference type="ARBA" id="ARBA00022737"/>
    </source>
</evidence>
<dbReference type="Pfam" id="PF23276">
    <property type="entry name" value="TPR_24"/>
    <property type="match status" value="1"/>
</dbReference>
<evidence type="ECO:0000313" key="4">
    <source>
        <dbReference type="EMBL" id="KAJ5324939.1"/>
    </source>
</evidence>
<feature type="region of interest" description="Disordered" evidence="2">
    <location>
        <begin position="631"/>
        <end position="696"/>
    </location>
</feature>
<dbReference type="Proteomes" id="UP001147746">
    <property type="component" value="Unassembled WGS sequence"/>
</dbReference>
<sequence>MSRQALVLDGLWYSLCPSFSQPTLRRSAPLLRPRQRYSKARSPPTIRLSAPTPTPTLTPRRHYSSHARPSEEKHIGNSTPVSENPRDASTQCPNPRLPSNIHHDITTVSIDELNKPYFTDEGNSVTESYEDDSSQRSDPGISSNDPPKPKQRSRPLRKEYGQLWKKSQSDLEAILQGEENPGFVGTIEVLRSLIRDRHVEPRARHYKAMIQANTDNTLGNVNSVHHLLQEMEDNDIAADSGTLHAALQAFAVHPDYILRQEVLQKLRDRWLTLSPAGWHFVVVGLLRDHQFELALDQLALMERKEIPVENWLHSSLIYHLCDVEEFDEVYRLMRARVEQGHDMTTALWKHVLGTASTAGHYLATSYVWKRMVELDYLQPSKDVCSKVLTVAELAEDTELANSVFRLMDNKGMTPGQEDYATLIMSKLSAGDLPTAFDVLCAMQQEGTSPNQVATRPMLDYMIKHKTDHREAWQILKRLKNERRDIPLASVQVIADLCHHYVRNDPSVVEDAIGFYKELYTLCPEGANVDVYNSFIMMCRTAGNRAAGMFLVKEMASFNVIPNGTTFESIILMCLDAGNYLSASMYFEDLIKREGSVTRETQKEIRKLCARSVDEYAMRLQYHPKLQESIKIATSDGTPSGDATGEAGPRGFGRTKLVHEARIAYNRDRRRRKRARAAMERNENQENRPTDAQDEWY</sequence>
<reference evidence="4" key="1">
    <citation type="submission" date="2022-12" db="EMBL/GenBank/DDBJ databases">
        <authorList>
            <person name="Petersen C."/>
        </authorList>
    </citation>
    <scope>NUCLEOTIDE SEQUENCE</scope>
    <source>
        <strain evidence="4">IBT 21472</strain>
    </source>
</reference>
<evidence type="ECO:0000256" key="2">
    <source>
        <dbReference type="SAM" id="MobiDB-lite"/>
    </source>
</evidence>
<gene>
    <name evidence="4" type="ORF">N7476_003539</name>
</gene>
<dbReference type="InterPro" id="IPR011990">
    <property type="entry name" value="TPR-like_helical_dom_sf"/>
</dbReference>
<feature type="region of interest" description="Disordered" evidence="2">
    <location>
        <begin position="30"/>
        <end position="157"/>
    </location>
</feature>
<feature type="compositionally biased region" description="Polar residues" evidence="2">
    <location>
        <begin position="76"/>
        <end position="93"/>
    </location>
</feature>
<dbReference type="AlphaFoldDB" id="A0A9W9Q5Z3"/>
<feature type="compositionally biased region" description="Basic and acidic residues" evidence="2">
    <location>
        <begin position="656"/>
        <end position="666"/>
    </location>
</feature>
<feature type="domain" description="Pentatricopeptide repeat-containing protein-mitochondrial" evidence="3">
    <location>
        <begin position="383"/>
        <end position="517"/>
    </location>
</feature>
<keyword evidence="5" id="KW-1185">Reference proteome</keyword>
<feature type="compositionally biased region" description="Basic and acidic residues" evidence="2">
    <location>
        <begin position="676"/>
        <end position="690"/>
    </location>
</feature>